<dbReference type="InterPro" id="IPR011990">
    <property type="entry name" value="TPR-like_helical_dom_sf"/>
</dbReference>
<dbReference type="PROSITE" id="PS50005">
    <property type="entry name" value="TPR"/>
    <property type="match status" value="4"/>
</dbReference>
<feature type="repeat" description="TPR" evidence="3">
    <location>
        <begin position="97"/>
        <end position="130"/>
    </location>
</feature>
<dbReference type="GO" id="GO:0016020">
    <property type="term" value="C:membrane"/>
    <property type="evidence" value="ECO:0007669"/>
    <property type="project" value="TreeGrafter"/>
</dbReference>
<name>Q1PY34_KUEST</name>
<dbReference type="InterPro" id="IPR019734">
    <property type="entry name" value="TPR_rpt"/>
</dbReference>
<dbReference type="Proteomes" id="UP000501926">
    <property type="component" value="Chromosome"/>
</dbReference>
<reference evidence="5 8" key="5">
    <citation type="submission" date="2020-02" db="EMBL/GenBank/DDBJ databases">
        <title>Newly sequenced genome of strain CSTR1 showed variability in Candidatus Kuenenia stuttgartiensis genomes.</title>
        <authorList>
            <person name="Ding C."/>
            <person name="Adrian L."/>
        </authorList>
    </citation>
    <scope>NUCLEOTIDE SEQUENCE [LARGE SCALE GENOMIC DNA]</scope>
    <source>
        <strain evidence="5 8">CSTR1</strain>
    </source>
</reference>
<reference evidence="7" key="4">
    <citation type="submission" date="2017-10" db="EMBL/GenBank/DDBJ databases">
        <authorList>
            <person name="Frank J."/>
        </authorList>
    </citation>
    <scope>NUCLEOTIDE SEQUENCE [LARGE SCALE GENOMIC DNA]</scope>
</reference>
<dbReference type="OrthoDB" id="257657at2"/>
<evidence type="ECO:0000313" key="4">
    <source>
        <dbReference type="EMBL" id="CAJ72950.1"/>
    </source>
</evidence>
<dbReference type="GO" id="GO:0060090">
    <property type="term" value="F:molecular adaptor activity"/>
    <property type="evidence" value="ECO:0007669"/>
    <property type="project" value="TreeGrafter"/>
</dbReference>
<dbReference type="Pfam" id="PF13414">
    <property type="entry name" value="TPR_11"/>
    <property type="match status" value="2"/>
</dbReference>
<organism evidence="4">
    <name type="scientific">Kuenenia stuttgartiensis</name>
    <dbReference type="NCBI Taxonomy" id="174633"/>
    <lineage>
        <taxon>Bacteria</taxon>
        <taxon>Pseudomonadati</taxon>
        <taxon>Planctomycetota</taxon>
        <taxon>Candidatus Brocadiia</taxon>
        <taxon>Candidatus Brocadiales</taxon>
        <taxon>Candidatus Brocadiaceae</taxon>
        <taxon>Candidatus Kuenenia</taxon>
    </lineage>
</organism>
<reference evidence="4" key="2">
    <citation type="submission" date="2006-01" db="EMBL/GenBank/DDBJ databases">
        <authorList>
            <person name="Genoscope"/>
        </authorList>
    </citation>
    <scope>NUCLEOTIDE SEQUENCE</scope>
</reference>
<dbReference type="PROSITE" id="PS50293">
    <property type="entry name" value="TPR_REGION"/>
    <property type="match status" value="2"/>
</dbReference>
<evidence type="ECO:0000256" key="1">
    <source>
        <dbReference type="ARBA" id="ARBA00022737"/>
    </source>
</evidence>
<dbReference type="GO" id="GO:0006620">
    <property type="term" value="P:post-translational protein targeting to endoplasmic reticulum membrane"/>
    <property type="evidence" value="ECO:0007669"/>
    <property type="project" value="TreeGrafter"/>
</dbReference>
<sequence>MKVIINNLNKVVPCVLMLFVFYGCGKPQSPDNIEAKDAGNVVEGYAASQEEKKIVKIPENMTAEQYYNYGLDNIKKGQFDVSIAAWEKAIELDPAMVAAYEKLGKAYYTQGEFDKAGRIYRKAIEFDPYNTMLYFSLGVVYRMNLQYEDAIDAQLKALSLDPNLAIVYNEMGLIYCKQKRLDEAVAAHKKALELNPNLGNAHNYLGVVYLLKGMSKEAEMEFAEYKKYEAGGNMPSGHGAPSAH</sequence>
<evidence type="ECO:0000313" key="5">
    <source>
        <dbReference type="EMBL" id="QII09660.1"/>
    </source>
</evidence>
<feature type="repeat" description="TPR" evidence="3">
    <location>
        <begin position="165"/>
        <end position="198"/>
    </location>
</feature>
<dbReference type="AlphaFoldDB" id="Q1PY34"/>
<keyword evidence="1" id="KW-0677">Repeat</keyword>
<accession>Q1PY34</accession>
<keyword evidence="2 3" id="KW-0802">TPR repeat</keyword>
<dbReference type="EMBL" id="CT573072">
    <property type="protein sequence ID" value="CAJ72950.1"/>
    <property type="molecule type" value="Genomic_DNA"/>
</dbReference>
<dbReference type="KEGG" id="kst:KSMBR1_1926"/>
<dbReference type="PANTHER" id="PTHR45831:SF2">
    <property type="entry name" value="LD24721P"/>
    <property type="match status" value="1"/>
</dbReference>
<reference evidence="6" key="3">
    <citation type="submission" date="2017-10" db="EMBL/GenBank/DDBJ databases">
        <authorList>
            <person name="Banno H."/>
            <person name="Chua N.-H."/>
        </authorList>
    </citation>
    <scope>NUCLEOTIDE SEQUENCE [LARGE SCALE GENOMIC DNA]</scope>
    <source>
        <strain evidence="6">Kuenenia_mbr1_ru-nijmegen</strain>
    </source>
</reference>
<evidence type="ECO:0000256" key="3">
    <source>
        <dbReference type="PROSITE-ProRule" id="PRU00339"/>
    </source>
</evidence>
<dbReference type="EMBL" id="CP049055">
    <property type="protein sequence ID" value="QII09660.1"/>
    <property type="molecule type" value="Genomic_DNA"/>
</dbReference>
<dbReference type="PANTHER" id="PTHR45831">
    <property type="entry name" value="LD24721P"/>
    <property type="match status" value="1"/>
</dbReference>
<dbReference type="EMBL" id="LT934425">
    <property type="protein sequence ID" value="SOH04424.1"/>
    <property type="molecule type" value="Genomic_DNA"/>
</dbReference>
<dbReference type="PROSITE" id="PS51257">
    <property type="entry name" value="PROKAR_LIPOPROTEIN"/>
    <property type="match status" value="1"/>
</dbReference>
<proteinExistence type="predicted"/>
<dbReference type="Gene3D" id="1.25.40.10">
    <property type="entry name" value="Tetratricopeptide repeat domain"/>
    <property type="match status" value="2"/>
</dbReference>
<evidence type="ECO:0000313" key="8">
    <source>
        <dbReference type="Proteomes" id="UP000501926"/>
    </source>
</evidence>
<evidence type="ECO:0000313" key="6">
    <source>
        <dbReference type="EMBL" id="SOH04424.1"/>
    </source>
</evidence>
<reference evidence="4" key="1">
    <citation type="journal article" date="2006" name="Nature">
        <title>Deciphering the evolution and metabolism of an anammox bacterium from a community genome.</title>
        <authorList>
            <person name="Strous M."/>
            <person name="Pelletier E."/>
            <person name="Mangenot S."/>
            <person name="Rattei T."/>
            <person name="Lehner A."/>
            <person name="Taylor M.W."/>
            <person name="Horn M."/>
            <person name="Daims H."/>
            <person name="Bartol-Mavel D."/>
            <person name="Wincker P."/>
            <person name="Barbe V."/>
            <person name="Fonknechten N."/>
            <person name="Vallenet D."/>
            <person name="Segurens B."/>
            <person name="Schenowitz-Truong C."/>
            <person name="Medigue C."/>
            <person name="Collingro A."/>
            <person name="Snel B."/>
            <person name="Dutilh B.E."/>
            <person name="OpDenCamp H.J.M."/>
            <person name="vanDerDrift C."/>
            <person name="Cirpus I."/>
            <person name="vanDePas-Schoonen K.T."/>
            <person name="Harhangi H.R."/>
            <person name="vanNiftrik L."/>
            <person name="Schmid M."/>
            <person name="Keltjens J."/>
            <person name="vanDeVossenberg J."/>
            <person name="Kartal B."/>
            <person name="Meier H."/>
            <person name="Frishman D."/>
            <person name="Huynen M.A."/>
            <person name="Mewes H."/>
            <person name="Weissenbach J."/>
            <person name="Jetten M.S.M."/>
            <person name="Wagner M."/>
            <person name="LePaslier D."/>
        </authorList>
    </citation>
    <scope>NUCLEOTIDE SEQUENCE</scope>
</reference>
<dbReference type="GO" id="GO:0072380">
    <property type="term" value="C:TRC complex"/>
    <property type="evidence" value="ECO:0007669"/>
    <property type="project" value="TreeGrafter"/>
</dbReference>
<keyword evidence="7" id="KW-1185">Reference proteome</keyword>
<dbReference type="Pfam" id="PF13431">
    <property type="entry name" value="TPR_17"/>
    <property type="match status" value="1"/>
</dbReference>
<dbReference type="SMART" id="SM00028">
    <property type="entry name" value="TPR"/>
    <property type="match status" value="4"/>
</dbReference>
<protein>
    <submittedName>
        <fullName evidence="4">Uncharacterized protein</fullName>
    </submittedName>
</protein>
<evidence type="ECO:0000313" key="7">
    <source>
        <dbReference type="Proteomes" id="UP000221734"/>
    </source>
</evidence>
<gene>
    <name evidence="5" type="ORF">KsCSTR_02810</name>
    <name evidence="6" type="ORF">KSMBR1_1926</name>
    <name evidence="4" type="ORF">kustd2205</name>
</gene>
<dbReference type="InterPro" id="IPR047150">
    <property type="entry name" value="SGT"/>
</dbReference>
<dbReference type="Proteomes" id="UP000221734">
    <property type="component" value="Chromosome Kuenenia_stuttgartiensis_MBR1"/>
</dbReference>
<evidence type="ECO:0000256" key="2">
    <source>
        <dbReference type="ARBA" id="ARBA00022803"/>
    </source>
</evidence>
<feature type="repeat" description="TPR" evidence="3">
    <location>
        <begin position="63"/>
        <end position="96"/>
    </location>
</feature>
<dbReference type="SUPFAM" id="SSF48452">
    <property type="entry name" value="TPR-like"/>
    <property type="match status" value="1"/>
</dbReference>
<dbReference type="RefSeq" id="WP_099325141.1">
    <property type="nucleotide sequence ID" value="NZ_CP049055.1"/>
</dbReference>
<feature type="repeat" description="TPR" evidence="3">
    <location>
        <begin position="131"/>
        <end position="164"/>
    </location>
</feature>